<gene>
    <name evidence="1" type="ORF">PAEH1_01575</name>
</gene>
<accession>A0A1U9JXW6</accession>
<name>A0A1U9JXW6_9BURK</name>
<dbReference type="KEGG" id="phn:PAEH1_01575"/>
<dbReference type="AlphaFoldDB" id="A0A1U9JXW6"/>
<dbReference type="SUPFAM" id="SSF53955">
    <property type="entry name" value="Lysozyme-like"/>
    <property type="match status" value="1"/>
</dbReference>
<protein>
    <recommendedName>
        <fullName evidence="3">Transglycosylase SLT domain-containing protein</fullName>
    </recommendedName>
</protein>
<dbReference type="Proteomes" id="UP000189369">
    <property type="component" value="Chromosome"/>
</dbReference>
<proteinExistence type="predicted"/>
<dbReference type="InterPro" id="IPR023346">
    <property type="entry name" value="Lysozyme-like_dom_sf"/>
</dbReference>
<sequence>MPGRDLSEFMSEILSCMAFETAYSFSPSVRNPHSNATGLIQFMPSTARSLGTTVDALAKMSQAEQMNYVYRYFLPYKNRLSNLGDVYLAIFYPAAMNKPDDWIIAHKGSKVYAQNSGFDKRGKGFITRGDTLVAVRDAYRRGSSADLMYSGLVHPT</sequence>
<dbReference type="STRING" id="643674.PAEH1_01575"/>
<evidence type="ECO:0000313" key="1">
    <source>
        <dbReference type="EMBL" id="AQS50569.1"/>
    </source>
</evidence>
<evidence type="ECO:0000313" key="2">
    <source>
        <dbReference type="Proteomes" id="UP000189369"/>
    </source>
</evidence>
<evidence type="ECO:0008006" key="3">
    <source>
        <dbReference type="Google" id="ProtNLM"/>
    </source>
</evidence>
<reference evidence="1 2" key="1">
    <citation type="submission" date="2017-01" db="EMBL/GenBank/DDBJ databases">
        <title>Complete Genome Sequence of Paenalcaligenes hominis, Isolated from a paraplegic Patient with neurogenic bladder.</title>
        <authorList>
            <person name="Mukhopadhyay R."/>
            <person name="Joaquin J."/>
            <person name="Hogue R."/>
            <person name="Kilaru A."/>
            <person name="Jospin G."/>
            <person name="Mars K."/>
            <person name="Eisen J.A."/>
            <person name="Chaturvedi V."/>
        </authorList>
    </citation>
    <scope>NUCLEOTIDE SEQUENCE [LARGE SCALE GENOMIC DNA]</scope>
    <source>
        <strain evidence="1 2">15S00501</strain>
    </source>
</reference>
<organism evidence="1 2">
    <name type="scientific">Paenalcaligenes hominis</name>
    <dbReference type="NCBI Taxonomy" id="643674"/>
    <lineage>
        <taxon>Bacteria</taxon>
        <taxon>Pseudomonadati</taxon>
        <taxon>Pseudomonadota</taxon>
        <taxon>Betaproteobacteria</taxon>
        <taxon>Burkholderiales</taxon>
        <taxon>Alcaligenaceae</taxon>
        <taxon>Paenalcaligenes</taxon>
    </lineage>
</organism>
<dbReference type="Gene3D" id="1.10.530.10">
    <property type="match status" value="1"/>
</dbReference>
<dbReference type="EMBL" id="CP019697">
    <property type="protein sequence ID" value="AQS50569.1"/>
    <property type="molecule type" value="Genomic_DNA"/>
</dbReference>